<keyword evidence="2" id="KW-1185">Reference proteome</keyword>
<protein>
    <recommendedName>
        <fullName evidence="3">Twin-arginine translocation pathway signal</fullName>
    </recommendedName>
</protein>
<dbReference type="Pfam" id="PF13645">
    <property type="entry name" value="YkuD_2"/>
    <property type="match status" value="1"/>
</dbReference>
<evidence type="ECO:0000313" key="2">
    <source>
        <dbReference type="Proteomes" id="UP000004162"/>
    </source>
</evidence>
<dbReference type="OrthoDB" id="9815195at2"/>
<name>Q0YUA8_9CHLB</name>
<accession>Q0YUA8</accession>
<dbReference type="EMBL" id="AASE01000001">
    <property type="protein sequence ID" value="EAT60118.1"/>
    <property type="molecule type" value="Genomic_DNA"/>
</dbReference>
<reference evidence="1 2" key="1">
    <citation type="submission" date="2006-07" db="EMBL/GenBank/DDBJ databases">
        <title>Annotation of the draft genome assembly of Chlorobium ferroxidans DSM 13031.</title>
        <authorList>
            <consortium name="US DOE Joint Genome Institute (JGI-ORNL)"/>
            <person name="Larimer F."/>
            <person name="Land M."/>
            <person name="Hauser L."/>
        </authorList>
    </citation>
    <scope>NUCLEOTIDE SEQUENCE [LARGE SCALE GENOMIC DNA]</scope>
    <source>
        <strain evidence="1 2">DSM 13031</strain>
    </source>
</reference>
<organism evidence="1 2">
    <name type="scientific">Chlorobium ferrooxidans DSM 13031</name>
    <dbReference type="NCBI Taxonomy" id="377431"/>
    <lineage>
        <taxon>Bacteria</taxon>
        <taxon>Pseudomonadati</taxon>
        <taxon>Chlorobiota</taxon>
        <taxon>Chlorobiia</taxon>
        <taxon>Chlorobiales</taxon>
        <taxon>Chlorobiaceae</taxon>
        <taxon>Chlorobium/Pelodictyon group</taxon>
        <taxon>Chlorobium</taxon>
    </lineage>
</organism>
<sequence length="238" mass="26275">MIRLISAFLMMLMLLSPVKGDSLTNPFLKNFSSLSRSPDLRNRINPKLLSMALSGYYSLREQGKVSRDGILTVIDFNLPSVEERLFVIDVNEGRLLYSGLVAHGSGSGENYAQSFSNQPGSNQSSLGFYTTGNTYDGKNGYSLRLLGMEPGINDNAQMRSIVMHGADYVSYDYIRKHGRLGRSQGCPALSFDAFQQVINLIKGGSCIFIYQGGRDYALKSTVLKPDLALHQSVFDPFS</sequence>
<evidence type="ECO:0000313" key="1">
    <source>
        <dbReference type="EMBL" id="EAT60118.1"/>
    </source>
</evidence>
<gene>
    <name evidence="1" type="ORF">CferDRAFT_2125</name>
</gene>
<dbReference type="RefSeq" id="WP_006365394.1">
    <property type="nucleotide sequence ID" value="NZ_AASE01000001.1"/>
</dbReference>
<proteinExistence type="predicted"/>
<reference evidence="1 2" key="2">
    <citation type="submission" date="2006-07" db="EMBL/GenBank/DDBJ databases">
        <title>Sequencing of the draft genome and assembly of Chlorobium ferroxidans DSM 13031.</title>
        <authorList>
            <consortium name="US DOE Joint Genome Institute (JGI-PGF)"/>
            <person name="Copeland A."/>
            <person name="Lucas S."/>
            <person name="Lapidus A."/>
            <person name="Barry K."/>
            <person name="Glavina del Rio T."/>
            <person name="Dalin E."/>
            <person name="Tice H."/>
            <person name="Bruce D."/>
            <person name="Pitluck S."/>
            <person name="Richardson P."/>
        </authorList>
    </citation>
    <scope>NUCLEOTIDE SEQUENCE [LARGE SCALE GENOMIC DNA]</scope>
    <source>
        <strain evidence="1 2">DSM 13031</strain>
    </source>
</reference>
<dbReference type="PANTHER" id="PTHR38477:SF1">
    <property type="entry name" value="MUREIN L,D-TRANSPEPTIDASE CATALYTIC DOMAIN FAMILY PROTEIN"/>
    <property type="match status" value="1"/>
</dbReference>
<comment type="caution">
    <text evidence="1">The sequence shown here is derived from an EMBL/GenBank/DDBJ whole genome shotgun (WGS) entry which is preliminary data.</text>
</comment>
<evidence type="ECO:0008006" key="3">
    <source>
        <dbReference type="Google" id="ProtNLM"/>
    </source>
</evidence>
<dbReference type="InterPro" id="IPR032676">
    <property type="entry name" value="YkuD_2"/>
</dbReference>
<dbReference type="Proteomes" id="UP000004162">
    <property type="component" value="Unassembled WGS sequence"/>
</dbReference>
<dbReference type="AlphaFoldDB" id="Q0YUA8"/>
<dbReference type="PANTHER" id="PTHR38477">
    <property type="entry name" value="HYPOTHETICAL EXPORTED PROTEIN"/>
    <property type="match status" value="1"/>
</dbReference>